<dbReference type="GO" id="GO:0006897">
    <property type="term" value="P:endocytosis"/>
    <property type="evidence" value="ECO:0007669"/>
    <property type="project" value="TreeGrafter"/>
</dbReference>
<keyword evidence="4" id="KW-1185">Reference proteome</keyword>
<feature type="transmembrane region" description="Helical" evidence="2">
    <location>
        <begin position="113"/>
        <end position="134"/>
    </location>
</feature>
<dbReference type="PANTHER" id="PTHR36414:SF1">
    <property type="entry name" value="PROTEIN SUR7"/>
    <property type="match status" value="1"/>
</dbReference>
<reference evidence="4" key="1">
    <citation type="submission" date="2016-05" db="EMBL/GenBank/DDBJ databases">
        <title>Comparative genomics of biotechnologically important yeasts.</title>
        <authorList>
            <consortium name="DOE Joint Genome Institute"/>
            <person name="Riley R."/>
            <person name="Haridas S."/>
            <person name="Wolfe K.H."/>
            <person name="Lopes M.R."/>
            <person name="Hittinger C.T."/>
            <person name="Goker M."/>
            <person name="Salamov A."/>
            <person name="Wisecaver J."/>
            <person name="Long T.M."/>
            <person name="Aerts A.L."/>
            <person name="Barry K."/>
            <person name="Choi C."/>
            <person name="Clum A."/>
            <person name="Coughlan A.Y."/>
            <person name="Deshpande S."/>
            <person name="Douglass A.P."/>
            <person name="Hanson S.J."/>
            <person name="Klenk H.-P."/>
            <person name="Labutti K."/>
            <person name="Lapidus A."/>
            <person name="Lindquist E."/>
            <person name="Lipzen A."/>
            <person name="Meier-Kolthoff J.P."/>
            <person name="Ohm R.A."/>
            <person name="Otillar R.P."/>
            <person name="Pangilinan J."/>
            <person name="Peng Y."/>
            <person name="Rokas A."/>
            <person name="Rosa C.A."/>
            <person name="Scheuner C."/>
            <person name="Sibirny A.A."/>
            <person name="Slot J.C."/>
            <person name="Stielow J.B."/>
            <person name="Sun H."/>
            <person name="Kurtzman C.P."/>
            <person name="Blackwell M."/>
            <person name="Grigoriev I.V."/>
            <person name="Jeffries T.W."/>
        </authorList>
    </citation>
    <scope>NUCLEOTIDE SEQUENCE [LARGE SCALE GENOMIC DNA]</scope>
    <source>
        <strain evidence="4">NRRL Y-12698</strain>
    </source>
</reference>
<evidence type="ECO:0008006" key="5">
    <source>
        <dbReference type="Google" id="ProtNLM"/>
    </source>
</evidence>
<protein>
    <recommendedName>
        <fullName evidence="5">SUR7-domain-containing protein</fullName>
    </recommendedName>
</protein>
<dbReference type="GeneID" id="30148550"/>
<dbReference type="Gene3D" id="1.20.140.150">
    <property type="match status" value="1"/>
</dbReference>
<dbReference type="InterPro" id="IPR009571">
    <property type="entry name" value="SUR7/Rim9-like_fungi"/>
</dbReference>
<feature type="transmembrane region" description="Helical" evidence="2">
    <location>
        <begin position="188"/>
        <end position="209"/>
    </location>
</feature>
<dbReference type="Pfam" id="PF06687">
    <property type="entry name" value="SUR7"/>
    <property type="match status" value="1"/>
</dbReference>
<evidence type="ECO:0000256" key="2">
    <source>
        <dbReference type="SAM" id="Phobius"/>
    </source>
</evidence>
<accession>A0A1E3R043</accession>
<proteinExistence type="predicted"/>
<dbReference type="EMBL" id="KV454426">
    <property type="protein sequence ID" value="ODQ82712.1"/>
    <property type="molecule type" value="Genomic_DNA"/>
</dbReference>
<feature type="transmembrane region" description="Helical" evidence="2">
    <location>
        <begin position="12"/>
        <end position="34"/>
    </location>
</feature>
<keyword evidence="2" id="KW-0812">Transmembrane</keyword>
<feature type="region of interest" description="Disordered" evidence="1">
    <location>
        <begin position="242"/>
        <end position="295"/>
    </location>
</feature>
<dbReference type="OrthoDB" id="5419460at2759"/>
<name>A0A1E3R043_9ASCO</name>
<evidence type="ECO:0000256" key="1">
    <source>
        <dbReference type="SAM" id="MobiDB-lite"/>
    </source>
</evidence>
<evidence type="ECO:0000313" key="3">
    <source>
        <dbReference type="EMBL" id="ODQ82712.1"/>
    </source>
</evidence>
<organism evidence="3 4">
    <name type="scientific">Babjeviella inositovora NRRL Y-12698</name>
    <dbReference type="NCBI Taxonomy" id="984486"/>
    <lineage>
        <taxon>Eukaryota</taxon>
        <taxon>Fungi</taxon>
        <taxon>Dikarya</taxon>
        <taxon>Ascomycota</taxon>
        <taxon>Saccharomycotina</taxon>
        <taxon>Pichiomycetes</taxon>
        <taxon>Serinales incertae sedis</taxon>
        <taxon>Babjeviella</taxon>
    </lineage>
</organism>
<dbReference type="RefSeq" id="XP_018988040.1">
    <property type="nucleotide sequence ID" value="XM_019130697.1"/>
</dbReference>
<dbReference type="PANTHER" id="PTHR36414">
    <property type="entry name" value="PROTEIN SUR7"/>
    <property type="match status" value="1"/>
</dbReference>
<feature type="compositionally biased region" description="Polar residues" evidence="1">
    <location>
        <begin position="264"/>
        <end position="277"/>
    </location>
</feature>
<keyword evidence="2" id="KW-1133">Transmembrane helix</keyword>
<gene>
    <name evidence="3" type="ORF">BABINDRAFT_169908</name>
</gene>
<dbReference type="GO" id="GO:0030866">
    <property type="term" value="P:cortical actin cytoskeleton organization"/>
    <property type="evidence" value="ECO:0007669"/>
    <property type="project" value="TreeGrafter"/>
</dbReference>
<dbReference type="AlphaFoldDB" id="A0A1E3R043"/>
<dbReference type="GO" id="GO:0005886">
    <property type="term" value="C:plasma membrane"/>
    <property type="evidence" value="ECO:0007669"/>
    <property type="project" value="InterPro"/>
</dbReference>
<dbReference type="GO" id="GO:0045121">
    <property type="term" value="C:membrane raft"/>
    <property type="evidence" value="ECO:0007669"/>
    <property type="project" value="TreeGrafter"/>
</dbReference>
<dbReference type="GO" id="GO:0005938">
    <property type="term" value="C:cell cortex"/>
    <property type="evidence" value="ECO:0007669"/>
    <property type="project" value="TreeGrafter"/>
</dbReference>
<evidence type="ECO:0000313" key="4">
    <source>
        <dbReference type="Proteomes" id="UP000094336"/>
    </source>
</evidence>
<dbReference type="GO" id="GO:0031505">
    <property type="term" value="P:fungal-type cell wall organization"/>
    <property type="evidence" value="ECO:0007669"/>
    <property type="project" value="TreeGrafter"/>
</dbReference>
<dbReference type="Proteomes" id="UP000094336">
    <property type="component" value="Unassembled WGS sequence"/>
</dbReference>
<sequence>MKLAIGGLNTFFLLGANLLIALIVLSGVVTHAPFDKFYWLQADTSTIDGAPELSRWTFWGLCQPEARDGASINCNTTPDYPLSPLDNFPTSANIPSDFVKNRDTYYYLTRTAFPLYFVGWAFAFVSVFTSIFSWCSHRLNFATSIFTFLGLLTTLTATVLQTAAIAMAKKTFKNAGNYSHIGPTMLGLTWAASVCIAIVFFSSTGAACYRGFKEHAESVHEANHEEEYKSSDLDKYTAPTDTQLRREVSSEASATQAFEDPYAAQNNLNQEQPQQDGEGSGIRFFKVRKVGQTPV</sequence>
<feature type="transmembrane region" description="Helical" evidence="2">
    <location>
        <begin position="146"/>
        <end position="168"/>
    </location>
</feature>
<keyword evidence="2" id="KW-0472">Membrane</keyword>
<dbReference type="GO" id="GO:0032185">
    <property type="term" value="P:septin cytoskeleton organization"/>
    <property type="evidence" value="ECO:0007669"/>
    <property type="project" value="TreeGrafter"/>
</dbReference>